<organism evidence="2 3">
    <name type="scientific">Fusarium falciforme</name>
    <dbReference type="NCBI Taxonomy" id="195108"/>
    <lineage>
        <taxon>Eukaryota</taxon>
        <taxon>Fungi</taxon>
        <taxon>Dikarya</taxon>
        <taxon>Ascomycota</taxon>
        <taxon>Pezizomycotina</taxon>
        <taxon>Sordariomycetes</taxon>
        <taxon>Hypocreomycetidae</taxon>
        <taxon>Hypocreales</taxon>
        <taxon>Nectriaceae</taxon>
        <taxon>Fusarium</taxon>
        <taxon>Fusarium solani species complex</taxon>
    </lineage>
</organism>
<keyword evidence="3" id="KW-1185">Reference proteome</keyword>
<evidence type="ECO:0000259" key="1">
    <source>
        <dbReference type="Pfam" id="PF00755"/>
    </source>
</evidence>
<name>A0A9W8QUQ5_9HYPO</name>
<dbReference type="AlphaFoldDB" id="A0A9W8QUQ5"/>
<comment type="caution">
    <text evidence="2">The sequence shown here is derived from an EMBL/GenBank/DDBJ whole genome shotgun (WGS) entry which is preliminary data.</text>
</comment>
<dbReference type="EMBL" id="JAOQAV010000140">
    <property type="protein sequence ID" value="KAJ4176947.1"/>
    <property type="molecule type" value="Genomic_DNA"/>
</dbReference>
<dbReference type="SUPFAM" id="SSF52777">
    <property type="entry name" value="CoA-dependent acyltransferases"/>
    <property type="match status" value="1"/>
</dbReference>
<proteinExistence type="predicted"/>
<sequence length="83" mass="9443">MQGKGYERQLVALETQLRPGEEKPTIYTDPVYQAIRPHWVMTGSTDIGSAGGGEFGFILRHPDSVWLQYLIEPDKAYFIIVMK</sequence>
<accession>A0A9W8QUQ5</accession>
<reference evidence="2" key="1">
    <citation type="submission" date="2022-09" db="EMBL/GenBank/DDBJ databases">
        <title>Fusarium specimens isolated from Avocado Roots.</title>
        <authorList>
            <person name="Stajich J."/>
            <person name="Roper C."/>
            <person name="Heimlech-Rivalta G."/>
        </authorList>
    </citation>
    <scope>NUCLEOTIDE SEQUENCE</scope>
    <source>
        <strain evidence="2">A02</strain>
    </source>
</reference>
<evidence type="ECO:0000313" key="2">
    <source>
        <dbReference type="EMBL" id="KAJ4176947.1"/>
    </source>
</evidence>
<dbReference type="Proteomes" id="UP001152087">
    <property type="component" value="Unassembled WGS sequence"/>
</dbReference>
<dbReference type="Pfam" id="PF00755">
    <property type="entry name" value="Carn_acyltransf"/>
    <property type="match status" value="1"/>
</dbReference>
<feature type="domain" description="Choline/carnitine acyltransferase" evidence="1">
    <location>
        <begin position="1"/>
        <end position="81"/>
    </location>
</feature>
<gene>
    <name evidence="2" type="ORF">NW755_014140</name>
</gene>
<protein>
    <recommendedName>
        <fullName evidence="1">Choline/carnitine acyltransferase domain-containing protein</fullName>
    </recommendedName>
</protein>
<dbReference type="Gene3D" id="3.30.559.10">
    <property type="entry name" value="Chloramphenicol acetyltransferase-like domain"/>
    <property type="match status" value="1"/>
</dbReference>
<dbReference type="InterPro" id="IPR039551">
    <property type="entry name" value="Cho/carn_acyl_trans"/>
</dbReference>
<evidence type="ECO:0000313" key="3">
    <source>
        <dbReference type="Proteomes" id="UP001152087"/>
    </source>
</evidence>
<dbReference type="InterPro" id="IPR023213">
    <property type="entry name" value="CAT-like_dom_sf"/>
</dbReference>